<dbReference type="PANTHER" id="PTHR18945">
    <property type="entry name" value="NEUROTRANSMITTER GATED ION CHANNEL"/>
    <property type="match status" value="1"/>
</dbReference>
<keyword evidence="3" id="KW-1185">Reference proteome</keyword>
<dbReference type="InterPro" id="IPR006201">
    <property type="entry name" value="Neur_channel"/>
</dbReference>
<dbReference type="EMBL" id="UYYA01003883">
    <property type="protein sequence ID" value="VDM57208.1"/>
    <property type="molecule type" value="Genomic_DNA"/>
</dbReference>
<protein>
    <submittedName>
        <fullName evidence="4">Neur_chan_LBD domain-containing protein</fullName>
    </submittedName>
</protein>
<evidence type="ECO:0000313" key="3">
    <source>
        <dbReference type="Proteomes" id="UP000267027"/>
    </source>
</evidence>
<dbReference type="Proteomes" id="UP000267027">
    <property type="component" value="Unassembled WGS sequence"/>
</dbReference>
<sequence length="122" mass="14366">MIFSLNSIFRYNRLVRPTANANDTIRIEFKLKLNQIVDVHAKHQTLTVIGWLLHHWYDYRLSWNPEEYGGVKNLYVPGEMIWLPDIILYNKIHISVNLAANIHSITSAMLRMWLNPLRIPKG</sequence>
<reference evidence="4" key="1">
    <citation type="submission" date="2017-02" db="UniProtKB">
        <authorList>
            <consortium name="WormBaseParasite"/>
        </authorList>
    </citation>
    <scope>IDENTIFICATION</scope>
</reference>
<evidence type="ECO:0000313" key="4">
    <source>
        <dbReference type="WBParaSite" id="ACOC_0000562201-mRNA-1"/>
    </source>
</evidence>
<dbReference type="AlphaFoldDB" id="A0A0R3PLI4"/>
<name>A0A0R3PLI4_ANGCS</name>
<evidence type="ECO:0000313" key="2">
    <source>
        <dbReference type="EMBL" id="VDM57208.1"/>
    </source>
</evidence>
<dbReference type="GO" id="GO:0004888">
    <property type="term" value="F:transmembrane signaling receptor activity"/>
    <property type="evidence" value="ECO:0007669"/>
    <property type="project" value="InterPro"/>
</dbReference>
<dbReference type="Pfam" id="PF02931">
    <property type="entry name" value="Neur_chan_LBD"/>
    <property type="match status" value="1"/>
</dbReference>
<proteinExistence type="predicted"/>
<reference evidence="2 3" key="2">
    <citation type="submission" date="2018-11" db="EMBL/GenBank/DDBJ databases">
        <authorList>
            <consortium name="Pathogen Informatics"/>
        </authorList>
    </citation>
    <scope>NUCLEOTIDE SEQUENCE [LARGE SCALE GENOMIC DNA]</scope>
    <source>
        <strain evidence="2 3">Costa Rica</strain>
    </source>
</reference>
<dbReference type="InterPro" id="IPR036734">
    <property type="entry name" value="Neur_chan_lig-bd_sf"/>
</dbReference>
<feature type="domain" description="Neurotransmitter-gated ion-channel ligand-binding" evidence="1">
    <location>
        <begin position="10"/>
        <end position="99"/>
    </location>
</feature>
<dbReference type="OrthoDB" id="5975154at2759"/>
<dbReference type="GO" id="GO:0016020">
    <property type="term" value="C:membrane"/>
    <property type="evidence" value="ECO:0007669"/>
    <property type="project" value="InterPro"/>
</dbReference>
<organism evidence="4">
    <name type="scientific">Angiostrongylus costaricensis</name>
    <name type="common">Nematode worm</name>
    <dbReference type="NCBI Taxonomy" id="334426"/>
    <lineage>
        <taxon>Eukaryota</taxon>
        <taxon>Metazoa</taxon>
        <taxon>Ecdysozoa</taxon>
        <taxon>Nematoda</taxon>
        <taxon>Chromadorea</taxon>
        <taxon>Rhabditida</taxon>
        <taxon>Rhabditina</taxon>
        <taxon>Rhabditomorpha</taxon>
        <taxon>Strongyloidea</taxon>
        <taxon>Metastrongylidae</taxon>
        <taxon>Angiostrongylus</taxon>
    </lineage>
</organism>
<dbReference type="GO" id="GO:0005230">
    <property type="term" value="F:extracellular ligand-gated monoatomic ion channel activity"/>
    <property type="evidence" value="ECO:0007669"/>
    <property type="project" value="InterPro"/>
</dbReference>
<accession>A0A0R3PLI4</accession>
<dbReference type="SUPFAM" id="SSF63712">
    <property type="entry name" value="Nicotinic receptor ligand binding domain-like"/>
    <property type="match status" value="1"/>
</dbReference>
<dbReference type="STRING" id="334426.A0A0R3PLI4"/>
<dbReference type="Gene3D" id="2.70.170.10">
    <property type="entry name" value="Neurotransmitter-gated ion-channel ligand-binding domain"/>
    <property type="match status" value="1"/>
</dbReference>
<dbReference type="OMA" id="QAYDNIS"/>
<dbReference type="InterPro" id="IPR006202">
    <property type="entry name" value="Neur_chan_lig-bd"/>
</dbReference>
<evidence type="ECO:0000259" key="1">
    <source>
        <dbReference type="Pfam" id="PF02931"/>
    </source>
</evidence>
<dbReference type="WBParaSite" id="ACOC_0000562201-mRNA-1">
    <property type="protein sequence ID" value="ACOC_0000562201-mRNA-1"/>
    <property type="gene ID" value="ACOC_0000562201"/>
</dbReference>
<gene>
    <name evidence="2" type="ORF">ACOC_LOCUS5623</name>
</gene>